<accession>A0A835KSH2</accession>
<keyword evidence="5" id="KW-0808">Transferase</keyword>
<dbReference type="InterPro" id="IPR036388">
    <property type="entry name" value="WH-like_DNA-bd_sf"/>
</dbReference>
<evidence type="ECO:0000256" key="2">
    <source>
        <dbReference type="ARBA" id="ARBA00009995"/>
    </source>
</evidence>
<dbReference type="GO" id="GO:0003700">
    <property type="term" value="F:DNA-binding transcription factor activity"/>
    <property type="evidence" value="ECO:0007669"/>
    <property type="project" value="InterPro"/>
</dbReference>
<dbReference type="PANTHER" id="PTHR48047">
    <property type="entry name" value="GLYCOSYLTRANSFERASE"/>
    <property type="match status" value="1"/>
</dbReference>
<evidence type="ECO:0000256" key="13">
    <source>
        <dbReference type="SAM" id="Coils"/>
    </source>
</evidence>
<dbReference type="InterPro" id="IPR000232">
    <property type="entry name" value="HSF_DNA-bd"/>
</dbReference>
<dbReference type="Gene3D" id="3.30.559.10">
    <property type="entry name" value="Chloramphenicol acetyltransferase-like domain"/>
    <property type="match status" value="2"/>
</dbReference>
<dbReference type="InterPro" id="IPR035595">
    <property type="entry name" value="UDP_glycos_trans_CS"/>
</dbReference>
<evidence type="ECO:0000256" key="6">
    <source>
        <dbReference type="ARBA" id="ARBA00023015"/>
    </source>
</evidence>
<dbReference type="EMBL" id="JACEFO010000642">
    <property type="protein sequence ID" value="KAF8762315.1"/>
    <property type="molecule type" value="Genomic_DNA"/>
</dbReference>
<dbReference type="Proteomes" id="UP000636709">
    <property type="component" value="Unassembled WGS sequence"/>
</dbReference>
<feature type="region of interest" description="Disordered" evidence="14">
    <location>
        <begin position="221"/>
        <end position="240"/>
    </location>
</feature>
<evidence type="ECO:0000256" key="11">
    <source>
        <dbReference type="ARBA" id="ARBA00023242"/>
    </source>
</evidence>
<dbReference type="Gene3D" id="1.10.10.10">
    <property type="entry name" value="Winged helix-like DNA-binding domain superfamily/Winged helix DNA-binding domain"/>
    <property type="match status" value="1"/>
</dbReference>
<sequence length="1826" mass="197202">MSPAFLWFPKIYKEWGEGRTETLAGGRECLLAEAPRSPACGSVAPRRGAEAAPSQLASIDYEIPGLCKLGSIYPEEPKSKLPQGTKPCRPPRLKISPILSPILPSSPRKSTRAAAAGSRQAREISLLLLLPSVDRARIGDACALATGPGSRVTRFAKSTAASVTPVRPGRTHALSPLDNAMERHTVHVVLYYRAAPGLDRDQLKESLSEVLSLYPAMTGRLTRGEGGEGEGGPTAVEGETPARRGWVVKCNDAGVRMVDARAAPTLDEWLATATGDEEMDLLYYEPVGPETYIWSPFYIQLTEFADRSYALGLSCTHIHNDPTAAALFFQAWAAAHRRTTSTYPPFLHAPAFEVSPASPPPPPPLLADKSKAAASLPIADAPAMSSATFHFPASAVRALLASLEPGTTPFAALAALFWLRITGEDGERELTVALDFRKRMHAPLPWGYYGSAVHLTRARADLAAGLPAVAAALDRHVAGVPEDDLWRAVEWLHARQQQQLEDGGAGEPFQVYGPELTCVALDHVPMYGAEFEAGAPPARVSCRVGGAAGEGLVIVLPAAEGGEARDVVVTLPAEKTAMVCRDGEVLRHGGQVVFGAKAGKHAPKAGKVARPCATTETAIIPAWLWTVSGQTAAERKRCPAVSMATTAVSTRNDGDAAATSVSCTGEIARRRLRVFFLPSFARGHLIPQTDLACLMAAARPGEVEATMVVSPANASVIAPTVACAVAAGHAVRVLRCPFPDVGLGEGFECLATAPSHDAWRVYRAMEMVQPSHESLLREHRPDAIVADVPFWWATEVAAELGVPRLTFHPVGVFPQLAMNNLFKMRSEIIRVSSVAGAEVSVPDLPGKEITIPVSELPSFLVQDDHLSKSWDQIKSCQLAGFGVIVNTFVDLEQPYCEEFRRVDARRAYFVGPLAQPSCSTVNRGGEGDVECLSWLSTKPSRSVVYVCFGSWAHFSVTQSRELALGLEASNHPFLWVVRSDDGSSSQWAPEGWEQRVAGRGMVVRGWAPQVAVLAHPSVGAFVTHCGWNSVLEAASAGVPVLTWPLVFEQFINERLVTTGGVAAFGARVWAGGTRGERVAEAEATVPAEAIARAVARFMDGGAERQRMQARAGELAELARAAVGENGSSWRDIHRLIDDLVQARTSSSSPQNQEESPAVAGLRGALVPLDATTDHRPGPHLRCACERHITSDIAHLSRPIGARTLARRRRRGSQPASALAPRNSPPRLRELRRHVTARPPRLNYAPQRITKAPRGEVFQNRLEGSAPTPGYVGGTRAGTAGRISWRGARVYLPTGPSGPGELCPHAVTRRHPASTNWKATRSRGLRPNPAELKRALYFRSVPGPSLCLFMLCRSRLLLPPPPPLSVLTLFDRVCWLIAAAMDPFHGIVKAEEFDFDFDFTGASAGDAPAGASSSSWAIGVPELPRPMEGLGEVGPTPFLTKTYDVVDDPNTDTVVSWGFAGNSFVVWDANAFSNVILPRYFKHSNFSSFVRQLNTYVSPSMAIDHRHQFHAELTGFRKVDPDRWEFANEGFLRGQRDLLKTIKRRRPPSSPSAQQGQAQATAPAPAACLEVGQFGREGEVDRLQRDKGILLAEVVKLRQEQQATRAQMQAMEERITTAEQKQQQMTVFLARAMKNPGFLRMLVDRQGRRQRELEDELSKKRRRPIEYFPRDGEGSSSSSAAAEVAVGHYISGLPVGVDAVTEHVDGEGRRVQSGGGGGGGGGEDTESFWGGGGEGEVAGADVDNDVDDDVDVLPQRQRQVKVPELTMEASMAKGASGWPVAKEGMFRKFDPRIVQVGSTWDPFIVKAGLTWDPRIVKAGPTWDLRIV</sequence>
<keyword evidence="4" id="KW-0597">Phosphoprotein</keyword>
<organism evidence="16 17">
    <name type="scientific">Digitaria exilis</name>
    <dbReference type="NCBI Taxonomy" id="1010633"/>
    <lineage>
        <taxon>Eukaryota</taxon>
        <taxon>Viridiplantae</taxon>
        <taxon>Streptophyta</taxon>
        <taxon>Embryophyta</taxon>
        <taxon>Tracheophyta</taxon>
        <taxon>Spermatophyta</taxon>
        <taxon>Magnoliopsida</taxon>
        <taxon>Liliopsida</taxon>
        <taxon>Poales</taxon>
        <taxon>Poaceae</taxon>
        <taxon>PACMAD clade</taxon>
        <taxon>Panicoideae</taxon>
        <taxon>Panicodae</taxon>
        <taxon>Paniceae</taxon>
        <taxon>Anthephorinae</taxon>
        <taxon>Digitaria</taxon>
    </lineage>
</organism>
<keyword evidence="7" id="KW-0346">Stress response</keyword>
<evidence type="ECO:0000256" key="5">
    <source>
        <dbReference type="ARBA" id="ARBA00022679"/>
    </source>
</evidence>
<dbReference type="GO" id="GO:0035251">
    <property type="term" value="F:UDP-glucosyltransferase activity"/>
    <property type="evidence" value="ECO:0007669"/>
    <property type="project" value="TreeGrafter"/>
</dbReference>
<dbReference type="Pfam" id="PF02458">
    <property type="entry name" value="Transferase"/>
    <property type="match status" value="1"/>
</dbReference>
<comment type="similarity">
    <text evidence="2">Belongs to the UDP-glycosyltransferase family.</text>
</comment>
<evidence type="ECO:0000256" key="12">
    <source>
        <dbReference type="RuleBase" id="RU004020"/>
    </source>
</evidence>
<evidence type="ECO:0000256" key="4">
    <source>
        <dbReference type="ARBA" id="ARBA00022553"/>
    </source>
</evidence>
<dbReference type="Gene3D" id="3.40.50.2000">
    <property type="entry name" value="Glycogen Phosphorylase B"/>
    <property type="match status" value="2"/>
</dbReference>
<keyword evidence="9" id="KW-0238">DNA-binding</keyword>
<dbReference type="PROSITE" id="PS00375">
    <property type="entry name" value="UDPGT"/>
    <property type="match status" value="1"/>
</dbReference>
<dbReference type="GO" id="GO:0043565">
    <property type="term" value="F:sequence-specific DNA binding"/>
    <property type="evidence" value="ECO:0007669"/>
    <property type="project" value="InterPro"/>
</dbReference>
<feature type="region of interest" description="Disordered" evidence="14">
    <location>
        <begin position="1199"/>
        <end position="1228"/>
    </location>
</feature>
<evidence type="ECO:0000313" key="16">
    <source>
        <dbReference type="EMBL" id="KAF8762315.1"/>
    </source>
</evidence>
<protein>
    <recommendedName>
        <fullName evidence="15">HSF-type DNA-binding domain-containing protein</fullName>
    </recommendedName>
</protein>
<dbReference type="FunFam" id="1.10.10.10:FF:000057">
    <property type="entry name" value="Heat shock transcription factor 1"/>
    <property type="match status" value="1"/>
</dbReference>
<comment type="similarity">
    <text evidence="12">Belongs to the HSF family.</text>
</comment>
<evidence type="ECO:0000256" key="9">
    <source>
        <dbReference type="ARBA" id="ARBA00023125"/>
    </source>
</evidence>
<evidence type="ECO:0000259" key="15">
    <source>
        <dbReference type="SMART" id="SM00415"/>
    </source>
</evidence>
<keyword evidence="10" id="KW-0804">Transcription</keyword>
<name>A0A835KSH2_9POAL</name>
<evidence type="ECO:0000256" key="3">
    <source>
        <dbReference type="ARBA" id="ARBA00011233"/>
    </source>
</evidence>
<dbReference type="InterPro" id="IPR002213">
    <property type="entry name" value="UDP_glucos_trans"/>
</dbReference>
<dbReference type="PANTHER" id="PTHR48047:SF19">
    <property type="entry name" value="GLYCOSYLTRANSFERASE"/>
    <property type="match status" value="1"/>
</dbReference>
<dbReference type="GO" id="GO:0005634">
    <property type="term" value="C:nucleus"/>
    <property type="evidence" value="ECO:0007669"/>
    <property type="project" value="UniProtKB-SubCell"/>
</dbReference>
<gene>
    <name evidence="16" type="ORF">HU200_009597</name>
</gene>
<dbReference type="Pfam" id="PF00447">
    <property type="entry name" value="HSF_DNA-bind"/>
    <property type="match status" value="1"/>
</dbReference>
<keyword evidence="11" id="KW-0539">Nucleus</keyword>
<proteinExistence type="inferred from homology"/>
<reference evidence="16" key="1">
    <citation type="submission" date="2020-07" db="EMBL/GenBank/DDBJ databases">
        <title>Genome sequence and genetic diversity analysis of an under-domesticated orphan crop, white fonio (Digitaria exilis).</title>
        <authorList>
            <person name="Bennetzen J.L."/>
            <person name="Chen S."/>
            <person name="Ma X."/>
            <person name="Wang X."/>
            <person name="Yssel A.E.J."/>
            <person name="Chaluvadi S.R."/>
            <person name="Johnson M."/>
            <person name="Gangashetty P."/>
            <person name="Hamidou F."/>
            <person name="Sanogo M.D."/>
            <person name="Zwaenepoel A."/>
            <person name="Wallace J."/>
            <person name="Van De Peer Y."/>
            <person name="Van Deynze A."/>
        </authorList>
    </citation>
    <scope>NUCLEOTIDE SEQUENCE</scope>
    <source>
        <tissue evidence="16">Leaves</tissue>
    </source>
</reference>
<dbReference type="InterPro" id="IPR036390">
    <property type="entry name" value="WH_DNA-bd_sf"/>
</dbReference>
<dbReference type="SMART" id="SM00415">
    <property type="entry name" value="HSF"/>
    <property type="match status" value="1"/>
</dbReference>
<evidence type="ECO:0000256" key="1">
    <source>
        <dbReference type="ARBA" id="ARBA00004123"/>
    </source>
</evidence>
<feature type="compositionally biased region" description="Low complexity" evidence="14">
    <location>
        <begin position="1550"/>
        <end position="1563"/>
    </location>
</feature>
<evidence type="ECO:0000256" key="7">
    <source>
        <dbReference type="ARBA" id="ARBA00023016"/>
    </source>
</evidence>
<dbReference type="SUPFAM" id="SSF52777">
    <property type="entry name" value="CoA-dependent acyltransferases"/>
    <property type="match status" value="1"/>
</dbReference>
<dbReference type="OrthoDB" id="5835829at2759"/>
<evidence type="ECO:0000313" key="17">
    <source>
        <dbReference type="Proteomes" id="UP000636709"/>
    </source>
</evidence>
<keyword evidence="8 13" id="KW-0175">Coiled coil</keyword>
<keyword evidence="17" id="KW-1185">Reference proteome</keyword>
<keyword evidence="6" id="KW-0805">Transcription regulation</keyword>
<dbReference type="FunFam" id="3.40.50.2000:FF:000063">
    <property type="entry name" value="Glycosyltransferase"/>
    <property type="match status" value="1"/>
</dbReference>
<dbReference type="Pfam" id="PF00201">
    <property type="entry name" value="UDPGT"/>
    <property type="match status" value="1"/>
</dbReference>
<evidence type="ECO:0000256" key="10">
    <source>
        <dbReference type="ARBA" id="ARBA00023163"/>
    </source>
</evidence>
<feature type="coiled-coil region" evidence="13">
    <location>
        <begin position="1579"/>
        <end position="1662"/>
    </location>
</feature>
<evidence type="ECO:0000256" key="14">
    <source>
        <dbReference type="SAM" id="MobiDB-lite"/>
    </source>
</evidence>
<comment type="caution">
    <text evidence="16">The sequence shown here is derived from an EMBL/GenBank/DDBJ whole genome shotgun (WGS) entry which is preliminary data.</text>
</comment>
<feature type="domain" description="HSF-type DNA-binding" evidence="15">
    <location>
        <begin position="1433"/>
        <end position="1544"/>
    </location>
</feature>
<dbReference type="PRINTS" id="PR00056">
    <property type="entry name" value="HSFDOMAIN"/>
</dbReference>
<dbReference type="GO" id="GO:0016747">
    <property type="term" value="F:acyltransferase activity, transferring groups other than amino-acyl groups"/>
    <property type="evidence" value="ECO:0007669"/>
    <property type="project" value="UniProtKB-ARBA"/>
</dbReference>
<feature type="region of interest" description="Disordered" evidence="14">
    <location>
        <begin position="1544"/>
        <end position="1563"/>
    </location>
</feature>
<comment type="subcellular location">
    <subcellularLocation>
        <location evidence="1">Nucleus</location>
    </subcellularLocation>
</comment>
<comment type="subunit">
    <text evidence="3">Homotrimer.</text>
</comment>
<dbReference type="InterPro" id="IPR023213">
    <property type="entry name" value="CAT-like_dom_sf"/>
</dbReference>
<dbReference type="SUPFAM" id="SSF53756">
    <property type="entry name" value="UDP-Glycosyltransferase/glycogen phosphorylase"/>
    <property type="match status" value="1"/>
</dbReference>
<evidence type="ECO:0000256" key="8">
    <source>
        <dbReference type="ARBA" id="ARBA00023054"/>
    </source>
</evidence>
<dbReference type="SUPFAM" id="SSF46785">
    <property type="entry name" value="Winged helix' DNA-binding domain"/>
    <property type="match status" value="1"/>
</dbReference>
<dbReference type="CDD" id="cd03784">
    <property type="entry name" value="GT1_Gtf-like"/>
    <property type="match status" value="1"/>
</dbReference>